<keyword evidence="2" id="KW-1133">Transmembrane helix</keyword>
<dbReference type="Proteomes" id="UP000626109">
    <property type="component" value="Unassembled WGS sequence"/>
</dbReference>
<comment type="caution">
    <text evidence="3">The sequence shown here is derived from an EMBL/GenBank/DDBJ whole genome shotgun (WGS) entry which is preliminary data.</text>
</comment>
<name>A0A813L562_POLGL</name>
<accession>A0A813L562</accession>
<protein>
    <submittedName>
        <fullName evidence="3">Uncharacterized protein</fullName>
    </submittedName>
</protein>
<feature type="region of interest" description="Disordered" evidence="1">
    <location>
        <begin position="1"/>
        <end position="35"/>
    </location>
</feature>
<feature type="non-terminal residue" evidence="3">
    <location>
        <position position="1"/>
    </location>
</feature>
<evidence type="ECO:0000256" key="2">
    <source>
        <dbReference type="SAM" id="Phobius"/>
    </source>
</evidence>
<gene>
    <name evidence="3" type="ORF">PGLA2088_LOCUS39279</name>
</gene>
<proteinExistence type="predicted"/>
<evidence type="ECO:0000313" key="3">
    <source>
        <dbReference type="EMBL" id="CAE8716904.1"/>
    </source>
</evidence>
<feature type="transmembrane region" description="Helical" evidence="2">
    <location>
        <begin position="87"/>
        <end position="107"/>
    </location>
</feature>
<dbReference type="EMBL" id="CAJNNW010033055">
    <property type="protein sequence ID" value="CAE8716904.1"/>
    <property type="molecule type" value="Genomic_DNA"/>
</dbReference>
<dbReference type="AlphaFoldDB" id="A0A813L562"/>
<evidence type="ECO:0000313" key="4">
    <source>
        <dbReference type="Proteomes" id="UP000626109"/>
    </source>
</evidence>
<keyword evidence="2" id="KW-0472">Membrane</keyword>
<feature type="compositionally biased region" description="Polar residues" evidence="1">
    <location>
        <begin position="10"/>
        <end position="20"/>
    </location>
</feature>
<reference evidence="3" key="1">
    <citation type="submission" date="2021-02" db="EMBL/GenBank/DDBJ databases">
        <authorList>
            <person name="Dougan E. K."/>
            <person name="Rhodes N."/>
            <person name="Thang M."/>
            <person name="Chan C."/>
        </authorList>
    </citation>
    <scope>NUCLEOTIDE SEQUENCE</scope>
</reference>
<feature type="transmembrane region" description="Helical" evidence="2">
    <location>
        <begin position="59"/>
        <end position="80"/>
    </location>
</feature>
<organism evidence="3 4">
    <name type="scientific">Polarella glacialis</name>
    <name type="common">Dinoflagellate</name>
    <dbReference type="NCBI Taxonomy" id="89957"/>
    <lineage>
        <taxon>Eukaryota</taxon>
        <taxon>Sar</taxon>
        <taxon>Alveolata</taxon>
        <taxon>Dinophyceae</taxon>
        <taxon>Suessiales</taxon>
        <taxon>Suessiaceae</taxon>
        <taxon>Polarella</taxon>
    </lineage>
</organism>
<feature type="non-terminal residue" evidence="3">
    <location>
        <position position="132"/>
    </location>
</feature>
<evidence type="ECO:0000256" key="1">
    <source>
        <dbReference type="SAM" id="MobiDB-lite"/>
    </source>
</evidence>
<sequence length="132" mass="13586">ASCPRRGASGPSTEGSTKGSGSRPRPQGALAHRSSSSCFRHLGSLDARRQFLGDPPQHIGVVLLMLAGIPGLVGALGYAARFQSRSLKWLLVVLALGVAVLGVPAEGLRLQSVGRAFLLHILLSAAPLAMAA</sequence>
<keyword evidence="2" id="KW-0812">Transmembrane</keyword>